<dbReference type="EMBL" id="JADNYJ010000172">
    <property type="protein sequence ID" value="KAF8877321.1"/>
    <property type="molecule type" value="Genomic_DNA"/>
</dbReference>
<keyword evidence="1" id="KW-0472">Membrane</keyword>
<keyword evidence="1" id="KW-0812">Transmembrane</keyword>
<organism evidence="2 3">
    <name type="scientific">Gymnopilus junonius</name>
    <name type="common">Spectacular rustgill mushroom</name>
    <name type="synonym">Gymnopilus spectabilis subsp. junonius</name>
    <dbReference type="NCBI Taxonomy" id="109634"/>
    <lineage>
        <taxon>Eukaryota</taxon>
        <taxon>Fungi</taxon>
        <taxon>Dikarya</taxon>
        <taxon>Basidiomycota</taxon>
        <taxon>Agaricomycotina</taxon>
        <taxon>Agaricomycetes</taxon>
        <taxon>Agaricomycetidae</taxon>
        <taxon>Agaricales</taxon>
        <taxon>Agaricineae</taxon>
        <taxon>Hymenogastraceae</taxon>
        <taxon>Gymnopilus</taxon>
    </lineage>
</organism>
<evidence type="ECO:0000313" key="2">
    <source>
        <dbReference type="EMBL" id="KAF8877321.1"/>
    </source>
</evidence>
<name>A0A9P5THN2_GYMJU</name>
<dbReference type="Proteomes" id="UP000724874">
    <property type="component" value="Unassembled WGS sequence"/>
</dbReference>
<gene>
    <name evidence="2" type="ORF">CPB84DRAFT_372967</name>
</gene>
<reference evidence="2" key="1">
    <citation type="submission" date="2020-11" db="EMBL/GenBank/DDBJ databases">
        <authorList>
            <consortium name="DOE Joint Genome Institute"/>
            <person name="Ahrendt S."/>
            <person name="Riley R."/>
            <person name="Andreopoulos W."/>
            <person name="LaButti K."/>
            <person name="Pangilinan J."/>
            <person name="Ruiz-duenas F.J."/>
            <person name="Barrasa J.M."/>
            <person name="Sanchez-Garcia M."/>
            <person name="Camarero S."/>
            <person name="Miyauchi S."/>
            <person name="Serrano A."/>
            <person name="Linde D."/>
            <person name="Babiker R."/>
            <person name="Drula E."/>
            <person name="Ayuso-Fernandez I."/>
            <person name="Pacheco R."/>
            <person name="Padilla G."/>
            <person name="Ferreira P."/>
            <person name="Barriuso J."/>
            <person name="Kellner H."/>
            <person name="Castanera R."/>
            <person name="Alfaro M."/>
            <person name="Ramirez L."/>
            <person name="Pisabarro A.G."/>
            <person name="Kuo A."/>
            <person name="Tritt A."/>
            <person name="Lipzen A."/>
            <person name="He G."/>
            <person name="Yan M."/>
            <person name="Ng V."/>
            <person name="Cullen D."/>
            <person name="Martin F."/>
            <person name="Rosso M.-N."/>
            <person name="Henrissat B."/>
            <person name="Hibbett D."/>
            <person name="Martinez A.T."/>
            <person name="Grigoriev I.V."/>
        </authorList>
    </citation>
    <scope>NUCLEOTIDE SEQUENCE</scope>
    <source>
        <strain evidence="2">AH 44721</strain>
    </source>
</reference>
<keyword evidence="3" id="KW-1185">Reference proteome</keyword>
<accession>A0A9P5THN2</accession>
<dbReference type="AlphaFoldDB" id="A0A9P5THN2"/>
<keyword evidence="1" id="KW-1133">Transmembrane helix</keyword>
<feature type="transmembrane region" description="Helical" evidence="1">
    <location>
        <begin position="208"/>
        <end position="227"/>
    </location>
</feature>
<evidence type="ECO:0000256" key="1">
    <source>
        <dbReference type="SAM" id="Phobius"/>
    </source>
</evidence>
<protein>
    <submittedName>
        <fullName evidence="2">Uncharacterized protein</fullName>
    </submittedName>
</protein>
<comment type="caution">
    <text evidence="2">The sequence shown here is derived from an EMBL/GenBank/DDBJ whole genome shotgun (WGS) entry which is preliminary data.</text>
</comment>
<evidence type="ECO:0000313" key="3">
    <source>
        <dbReference type="Proteomes" id="UP000724874"/>
    </source>
</evidence>
<sequence length="228" mass="25102">MMKITSIFITGSDAHHSHLRCSSIHDIEPEHCQHQHSNRPFSGLDLARERRYPERCCQYLNASVPPPVQVDVGIHIRRECQCQCPKHRLHCAFIRQCDFNRGCHGLFRRTCTCFHHKDAISTSTPAALPSSAANANSTISSMAPSATATATNGDNNSVQIIQRSVTSDLPTPQPSSSGTAAPAPTNQCLAFGAFVSGRRTYMYLMPHIAAMVLYVYPLKVVFTGTAYK</sequence>
<proteinExistence type="predicted"/>